<dbReference type="Pfam" id="PF09981">
    <property type="entry name" value="DUF2218"/>
    <property type="match status" value="1"/>
</dbReference>
<dbReference type="InterPro" id="IPR014543">
    <property type="entry name" value="UCP028291"/>
</dbReference>
<name>A0ABV6UBM5_9ACTN</name>
<dbReference type="Proteomes" id="UP001589870">
    <property type="component" value="Unassembled WGS sequence"/>
</dbReference>
<keyword evidence="2" id="KW-1185">Reference proteome</keyword>
<evidence type="ECO:0000313" key="1">
    <source>
        <dbReference type="EMBL" id="MFC0865540.1"/>
    </source>
</evidence>
<dbReference type="EMBL" id="JBHMQT010000057">
    <property type="protein sequence ID" value="MFC0865540.1"/>
    <property type="molecule type" value="Genomic_DNA"/>
</dbReference>
<comment type="caution">
    <text evidence="1">The sequence shown here is derived from an EMBL/GenBank/DDBJ whole genome shotgun (WGS) entry which is preliminary data.</text>
</comment>
<proteinExistence type="predicted"/>
<protein>
    <submittedName>
        <fullName evidence="1">DUF2218 domain-containing protein</fullName>
    </submittedName>
</protein>
<dbReference type="Gene3D" id="3.30.310.50">
    <property type="entry name" value="Alpha-D-phosphohexomutase, C-terminal domain"/>
    <property type="match status" value="1"/>
</dbReference>
<sequence>MPSSTALVVTDAAERYAKQLASHLGRKIEVEELPDGVRRLVFAKGEAVLTPEPARLVMRADAEDAASLAVVEDVVGRHLERFGQRNELAVTWQKDA</sequence>
<accession>A0ABV6UBM5</accession>
<dbReference type="RefSeq" id="WP_394303559.1">
    <property type="nucleotide sequence ID" value="NZ_JBHMQT010000057.1"/>
</dbReference>
<gene>
    <name evidence="1" type="ORF">ACFHYQ_24920</name>
</gene>
<evidence type="ECO:0000313" key="2">
    <source>
        <dbReference type="Proteomes" id="UP001589870"/>
    </source>
</evidence>
<organism evidence="1 2">
    <name type="scientific">Sphaerimonospora cavernae</name>
    <dbReference type="NCBI Taxonomy" id="1740611"/>
    <lineage>
        <taxon>Bacteria</taxon>
        <taxon>Bacillati</taxon>
        <taxon>Actinomycetota</taxon>
        <taxon>Actinomycetes</taxon>
        <taxon>Streptosporangiales</taxon>
        <taxon>Streptosporangiaceae</taxon>
        <taxon>Sphaerimonospora</taxon>
    </lineage>
</organism>
<reference evidence="1 2" key="1">
    <citation type="submission" date="2024-09" db="EMBL/GenBank/DDBJ databases">
        <authorList>
            <person name="Sun Q."/>
            <person name="Mori K."/>
        </authorList>
    </citation>
    <scope>NUCLEOTIDE SEQUENCE [LARGE SCALE GENOMIC DNA]</scope>
    <source>
        <strain evidence="1 2">TBRC 1851</strain>
    </source>
</reference>